<evidence type="ECO:0000259" key="5">
    <source>
        <dbReference type="PROSITE" id="PS50119"/>
    </source>
</evidence>
<name>A0A1Y1IA07_KLENI</name>
<accession>A0A1Y1IA07</accession>
<dbReference type="GO" id="GO:0008270">
    <property type="term" value="F:zinc ion binding"/>
    <property type="evidence" value="ECO:0007669"/>
    <property type="project" value="UniProtKB-KW"/>
</dbReference>
<keyword evidence="7" id="KW-1185">Reference proteome</keyword>
<dbReference type="PROSITE" id="PS50119">
    <property type="entry name" value="ZF_BBOX"/>
    <property type="match status" value="2"/>
</dbReference>
<feature type="compositionally biased region" description="Low complexity" evidence="4">
    <location>
        <begin position="257"/>
        <end position="275"/>
    </location>
</feature>
<dbReference type="CDD" id="cd19821">
    <property type="entry name" value="Bbox1_BBX-like"/>
    <property type="match status" value="2"/>
</dbReference>
<feature type="compositionally biased region" description="Low complexity" evidence="4">
    <location>
        <begin position="161"/>
        <end position="221"/>
    </location>
</feature>
<dbReference type="InterPro" id="IPR000315">
    <property type="entry name" value="Znf_B-box"/>
</dbReference>
<keyword evidence="1" id="KW-0479">Metal-binding</keyword>
<dbReference type="Pfam" id="PF00643">
    <property type="entry name" value="zf-B_box"/>
    <property type="match status" value="2"/>
</dbReference>
<dbReference type="SMART" id="SM00336">
    <property type="entry name" value="BBOX"/>
    <property type="match status" value="2"/>
</dbReference>
<sequence>MEVPCEYCGARKATVFCRADNAKLCLSCDRSVHEANALSLRHERTLLCDACGNAPASFRCSEENLSLCLECDASSHSAVPASHHKRVKFDFFTGCPSANELAVLWGCRLGSLEDAPVKAEPRSPALPPADSHPRAAPGWGSSLPPKASRLGMELARGASQGAGWPEAKAGPPGAGSPALYGAPAAPPQHQQQQGPAATSQQQQQQQQQQQHQQQQQPPQQAFLGPPTPSYYPPLEQQQTGMPGMGGQAPFLAPQGAQPAYPGLYQQGPYPGQLYQPFPPPTMQQGYPGPPRYGEYQDPYGRQYAPQYAGQPFQHGYGMPSPRPRMQPAKAMGTPFGGRPGLESPSGMLSQVKVRFACLPLRTVPQVQLLPVLRTGQSARGRPCCGTRRGA</sequence>
<feature type="non-terminal residue" evidence="6">
    <location>
        <position position="390"/>
    </location>
</feature>
<evidence type="ECO:0000256" key="2">
    <source>
        <dbReference type="ARBA" id="ARBA00022833"/>
    </source>
</evidence>
<feature type="domain" description="B box-type" evidence="5">
    <location>
        <begin position="43"/>
        <end position="89"/>
    </location>
</feature>
<reference evidence="6 7" key="1">
    <citation type="journal article" date="2014" name="Nat. Commun.">
        <title>Klebsormidium flaccidum genome reveals primary factors for plant terrestrial adaptation.</title>
        <authorList>
            <person name="Hori K."/>
            <person name="Maruyama F."/>
            <person name="Fujisawa T."/>
            <person name="Togashi T."/>
            <person name="Yamamoto N."/>
            <person name="Seo M."/>
            <person name="Sato S."/>
            <person name="Yamada T."/>
            <person name="Mori H."/>
            <person name="Tajima N."/>
            <person name="Moriyama T."/>
            <person name="Ikeuchi M."/>
            <person name="Watanabe M."/>
            <person name="Wada H."/>
            <person name="Kobayashi K."/>
            <person name="Saito M."/>
            <person name="Masuda T."/>
            <person name="Sasaki-Sekimoto Y."/>
            <person name="Mashiguchi K."/>
            <person name="Awai K."/>
            <person name="Shimojima M."/>
            <person name="Masuda S."/>
            <person name="Iwai M."/>
            <person name="Nobusawa T."/>
            <person name="Narise T."/>
            <person name="Kondo S."/>
            <person name="Saito H."/>
            <person name="Sato R."/>
            <person name="Murakawa M."/>
            <person name="Ihara Y."/>
            <person name="Oshima-Yamada Y."/>
            <person name="Ohtaka K."/>
            <person name="Satoh M."/>
            <person name="Sonobe K."/>
            <person name="Ishii M."/>
            <person name="Ohtani R."/>
            <person name="Kanamori-Sato M."/>
            <person name="Honoki R."/>
            <person name="Miyazaki D."/>
            <person name="Mochizuki H."/>
            <person name="Umetsu J."/>
            <person name="Higashi K."/>
            <person name="Shibata D."/>
            <person name="Kamiya Y."/>
            <person name="Sato N."/>
            <person name="Nakamura Y."/>
            <person name="Tabata S."/>
            <person name="Ida S."/>
            <person name="Kurokawa K."/>
            <person name="Ohta H."/>
        </authorList>
    </citation>
    <scope>NUCLEOTIDE SEQUENCE [LARGE SCALE GENOMIC DNA]</scope>
    <source>
        <strain evidence="6 7">NIES-2285</strain>
    </source>
</reference>
<keyword evidence="2" id="KW-0862">Zinc</keyword>
<proteinExistence type="predicted"/>
<feature type="region of interest" description="Disordered" evidence="4">
    <location>
        <begin position="118"/>
        <end position="312"/>
    </location>
</feature>
<keyword evidence="3" id="KW-0863">Zinc-finger</keyword>
<dbReference type="OrthoDB" id="153872at2759"/>
<evidence type="ECO:0000256" key="1">
    <source>
        <dbReference type="ARBA" id="ARBA00022723"/>
    </source>
</evidence>
<evidence type="ECO:0000313" key="6">
    <source>
        <dbReference type="EMBL" id="GAQ86259.1"/>
    </source>
</evidence>
<dbReference type="InterPro" id="IPR049808">
    <property type="entry name" value="CONSTANS-like_Bbox1"/>
</dbReference>
<dbReference type="Proteomes" id="UP000054558">
    <property type="component" value="Unassembled WGS sequence"/>
</dbReference>
<dbReference type="EMBL" id="DF237228">
    <property type="protein sequence ID" value="GAQ86259.1"/>
    <property type="molecule type" value="Genomic_DNA"/>
</dbReference>
<feature type="domain" description="B box-type" evidence="5">
    <location>
        <begin position="1"/>
        <end position="47"/>
    </location>
</feature>
<protein>
    <recommendedName>
        <fullName evidence="5">B box-type domain-containing protein</fullName>
    </recommendedName>
</protein>
<gene>
    <name evidence="6" type="ORF">KFL_002790070</name>
</gene>
<evidence type="ECO:0000256" key="3">
    <source>
        <dbReference type="PROSITE-ProRule" id="PRU00024"/>
    </source>
</evidence>
<dbReference type="AlphaFoldDB" id="A0A1Y1IA07"/>
<dbReference type="PANTHER" id="PTHR31717:SF45">
    <property type="entry name" value="ZINC FINGER PROTEIN CONSTANS-LIKE 14-RELATED"/>
    <property type="match status" value="1"/>
</dbReference>
<evidence type="ECO:0000256" key="4">
    <source>
        <dbReference type="SAM" id="MobiDB-lite"/>
    </source>
</evidence>
<evidence type="ECO:0000313" key="7">
    <source>
        <dbReference type="Proteomes" id="UP000054558"/>
    </source>
</evidence>
<dbReference type="PANTHER" id="PTHR31717">
    <property type="entry name" value="ZINC FINGER PROTEIN CONSTANS-LIKE 10"/>
    <property type="match status" value="1"/>
</dbReference>
<organism evidence="6 7">
    <name type="scientific">Klebsormidium nitens</name>
    <name type="common">Green alga</name>
    <name type="synonym">Ulothrix nitens</name>
    <dbReference type="NCBI Taxonomy" id="105231"/>
    <lineage>
        <taxon>Eukaryota</taxon>
        <taxon>Viridiplantae</taxon>
        <taxon>Streptophyta</taxon>
        <taxon>Klebsormidiophyceae</taxon>
        <taxon>Klebsormidiales</taxon>
        <taxon>Klebsormidiaceae</taxon>
        <taxon>Klebsormidium</taxon>
    </lineage>
</organism>